<comment type="similarity">
    <text evidence="1">Belongs to the NAD(P)-dependent epimerase/dehydratase family.</text>
</comment>
<dbReference type="Gene3D" id="3.40.50.720">
    <property type="entry name" value="NAD(P)-binding Rossmann-like Domain"/>
    <property type="match status" value="1"/>
</dbReference>
<accession>A0AAD3HME4</accession>
<reference evidence="4 5" key="1">
    <citation type="journal article" date="2021" name="Sci. Rep.">
        <title>Genome sequencing of the multicellular alga Astrephomene provides insights into convergent evolution of germ-soma differentiation.</title>
        <authorList>
            <person name="Yamashita S."/>
            <person name="Yamamoto K."/>
            <person name="Matsuzaki R."/>
            <person name="Suzuki S."/>
            <person name="Yamaguchi H."/>
            <person name="Hirooka S."/>
            <person name="Minakuchi Y."/>
            <person name="Miyagishima S."/>
            <person name="Kawachi M."/>
            <person name="Toyoda A."/>
            <person name="Nozaki H."/>
        </authorList>
    </citation>
    <scope>NUCLEOTIDE SEQUENCE [LARGE SCALE GENOMIC DNA]</scope>
    <source>
        <strain evidence="4 5">NIES-4017</strain>
    </source>
</reference>
<name>A0AAD3HME4_9CHLO</name>
<dbReference type="PANTHER" id="PTHR43574">
    <property type="entry name" value="EPIMERASE-RELATED"/>
    <property type="match status" value="1"/>
</dbReference>
<evidence type="ECO:0000256" key="2">
    <source>
        <dbReference type="ARBA" id="ARBA00023027"/>
    </source>
</evidence>
<dbReference type="EMBL" id="BMAR01000011">
    <property type="protein sequence ID" value="GFR46023.1"/>
    <property type="molecule type" value="Genomic_DNA"/>
</dbReference>
<feature type="region of interest" description="Disordered" evidence="3">
    <location>
        <begin position="152"/>
        <end position="171"/>
    </location>
</feature>
<protein>
    <submittedName>
        <fullName evidence="4">Uncharacterized protein</fullName>
    </submittedName>
</protein>
<evidence type="ECO:0000256" key="1">
    <source>
        <dbReference type="ARBA" id="ARBA00007637"/>
    </source>
</evidence>
<dbReference type="InterPro" id="IPR036291">
    <property type="entry name" value="NAD(P)-bd_dom_sf"/>
</dbReference>
<dbReference type="Proteomes" id="UP001054857">
    <property type="component" value="Unassembled WGS sequence"/>
</dbReference>
<proteinExistence type="inferred from homology"/>
<sequence>MSQFALCPNFNLRDTVTINNCNKKPFTSSVAPPSQSLQRLNALSTSVHFATLSGSPVARTSKSTPSPFSIPHSRGAPLAPRSAAPDSTMASSSPPAGSPLNRNLLVVGPGVLGSVLARDWLVSVPGATATGLTNTERSHDRLRALGIQPATRVSLQQQEGQQQHEGGGGAGAGRRWSFVAFSAPPSGSQDYVADVRSALSLWDGTGCFLFTSSMSVCAVDDGGAVDDMGEEGRGCPLVTRGSAPGTDKLLGAEEAVLQAGGCVLRLVGLYHANRGAHTYFIRAGSVPRPGGYLVNLLHYEDAAGLGAAILRGDGSGPFRGRVFVGTDGQPVTFEDMVEACFSSGVFPRAPVTFTGAFPEDPRVGRGKVVSNPATRAALGGWAPRYPSFAAFMAAGGKDWYGSCGLEF</sequence>
<feature type="compositionally biased region" description="Polar residues" evidence="3">
    <location>
        <begin position="55"/>
        <end position="67"/>
    </location>
</feature>
<evidence type="ECO:0000256" key="3">
    <source>
        <dbReference type="SAM" id="MobiDB-lite"/>
    </source>
</evidence>
<organism evidence="4 5">
    <name type="scientific">Astrephomene gubernaculifera</name>
    <dbReference type="NCBI Taxonomy" id="47775"/>
    <lineage>
        <taxon>Eukaryota</taxon>
        <taxon>Viridiplantae</taxon>
        <taxon>Chlorophyta</taxon>
        <taxon>core chlorophytes</taxon>
        <taxon>Chlorophyceae</taxon>
        <taxon>CS clade</taxon>
        <taxon>Chlamydomonadales</taxon>
        <taxon>Astrephomenaceae</taxon>
        <taxon>Astrephomene</taxon>
    </lineage>
</organism>
<dbReference type="AlphaFoldDB" id="A0AAD3HME4"/>
<feature type="region of interest" description="Disordered" evidence="3">
    <location>
        <begin position="55"/>
        <end position="99"/>
    </location>
</feature>
<dbReference type="SUPFAM" id="SSF51735">
    <property type="entry name" value="NAD(P)-binding Rossmann-fold domains"/>
    <property type="match status" value="1"/>
</dbReference>
<keyword evidence="2" id="KW-0520">NAD</keyword>
<keyword evidence="5" id="KW-1185">Reference proteome</keyword>
<comment type="caution">
    <text evidence="4">The sequence shown here is derived from an EMBL/GenBank/DDBJ whole genome shotgun (WGS) entry which is preliminary data.</text>
</comment>
<gene>
    <name evidence="4" type="ORF">Agub_g7282</name>
</gene>
<evidence type="ECO:0000313" key="5">
    <source>
        <dbReference type="Proteomes" id="UP001054857"/>
    </source>
</evidence>
<evidence type="ECO:0000313" key="4">
    <source>
        <dbReference type="EMBL" id="GFR46023.1"/>
    </source>
</evidence>